<name>A0A644Z7E9_9ZZZZ</name>
<accession>A0A644Z7E9</accession>
<dbReference type="EMBL" id="VSSQ01007641">
    <property type="protein sequence ID" value="MPM36547.1"/>
    <property type="molecule type" value="Genomic_DNA"/>
</dbReference>
<proteinExistence type="predicted"/>
<comment type="caution">
    <text evidence="1">The sequence shown here is derived from an EMBL/GenBank/DDBJ whole genome shotgun (WGS) entry which is preliminary data.</text>
</comment>
<protein>
    <submittedName>
        <fullName evidence="1">Uncharacterized protein</fullName>
    </submittedName>
</protein>
<reference evidence="1" key="1">
    <citation type="submission" date="2019-08" db="EMBL/GenBank/DDBJ databases">
        <authorList>
            <person name="Kucharzyk K."/>
            <person name="Murdoch R.W."/>
            <person name="Higgins S."/>
            <person name="Loffler F."/>
        </authorList>
    </citation>
    <scope>NUCLEOTIDE SEQUENCE</scope>
</reference>
<gene>
    <name evidence="1" type="ORF">SDC9_83146</name>
</gene>
<organism evidence="1">
    <name type="scientific">bioreactor metagenome</name>
    <dbReference type="NCBI Taxonomy" id="1076179"/>
    <lineage>
        <taxon>unclassified sequences</taxon>
        <taxon>metagenomes</taxon>
        <taxon>ecological metagenomes</taxon>
    </lineage>
</organism>
<sequence length="168" mass="18046">MGILVDAELLAESGLAVLGMGQENAGQLFAHGDADILAHRPQRIADGGGDDAVQQVQGAVQQHLQIKLRNGTVERGAIFLGAGDGLVIAAPHAERHHAGGGHQLLGRVIRHHADALFALRLEFLQLCLRVGRDGGELLYNRFDAHARASFSFLFSSIASTRPWTRVSY</sequence>
<dbReference type="AlphaFoldDB" id="A0A644Z7E9"/>
<evidence type="ECO:0000313" key="1">
    <source>
        <dbReference type="EMBL" id="MPM36547.1"/>
    </source>
</evidence>